<dbReference type="PANTHER" id="PTHR15350:SF5">
    <property type="entry name" value="COP9 SIGNALOSOME COMPLEX SUBUNIT 7"/>
    <property type="match status" value="1"/>
</dbReference>
<evidence type="ECO:0000256" key="1">
    <source>
        <dbReference type="ARBA" id="ARBA00008482"/>
    </source>
</evidence>
<accession>A0A9P8Q6E6</accession>
<dbReference type="GO" id="GO:0008180">
    <property type="term" value="C:COP9 signalosome"/>
    <property type="evidence" value="ECO:0007669"/>
    <property type="project" value="UniProtKB-KW"/>
</dbReference>
<dbReference type="InterPro" id="IPR045237">
    <property type="entry name" value="COPS7/eIF3m"/>
</dbReference>
<proteinExistence type="inferred from homology"/>
<feature type="region of interest" description="Disordered" evidence="3">
    <location>
        <begin position="199"/>
        <end position="244"/>
    </location>
</feature>
<comment type="similarity">
    <text evidence="1">Belongs to the CSN7/EIF3M family. CSN7 subfamily.</text>
</comment>
<dbReference type="PANTHER" id="PTHR15350">
    <property type="entry name" value="COP9 SIGNALOSOME COMPLEX SUBUNIT 7/DENDRITIC CELL PROTEIN GA17"/>
    <property type="match status" value="1"/>
</dbReference>
<keyword evidence="6" id="KW-1185">Reference proteome</keyword>
<dbReference type="EMBL" id="JAEUBG010002243">
    <property type="protein sequence ID" value="KAH3684973.1"/>
    <property type="molecule type" value="Genomic_DNA"/>
</dbReference>
<evidence type="ECO:0000256" key="2">
    <source>
        <dbReference type="ARBA" id="ARBA00022790"/>
    </source>
</evidence>
<sequence length="244" mass="27594">MSLTDQILHQLQDTTTFGFNEIRLNPDYEQLLKEDKLLSNTIELFCFGDYQYYMDNQSSLLQLPDAALNKIRKLTLLSEALKSNCFSYEHLKSKVFIDSNSELERLLTESIYQNIIEAKINSYEQLIKINTTQGRDILLTEDPNFTDIQRKFPNVQTDKDLLEKLAKFKLKIAKANEYLDDIKNSFDIEKIRIDSSLASDTESSAGASNDISNITIGTSGGSETGPVASLSSALHSSRKRKSSK</sequence>
<reference evidence="5" key="1">
    <citation type="journal article" date="2021" name="Open Biol.">
        <title>Shared evolutionary footprints suggest mitochondrial oxidative damage underlies multiple complex I losses in fungi.</title>
        <authorList>
            <person name="Schikora-Tamarit M.A."/>
            <person name="Marcet-Houben M."/>
            <person name="Nosek J."/>
            <person name="Gabaldon T."/>
        </authorList>
    </citation>
    <scope>NUCLEOTIDE SEQUENCE</scope>
    <source>
        <strain evidence="5">CBS2887</strain>
    </source>
</reference>
<feature type="domain" description="PCI" evidence="4">
    <location>
        <begin position="1"/>
        <end position="134"/>
    </location>
</feature>
<dbReference type="Pfam" id="PF01399">
    <property type="entry name" value="PCI"/>
    <property type="match status" value="1"/>
</dbReference>
<comment type="caution">
    <text evidence="5">The sequence shown here is derived from an EMBL/GenBank/DDBJ whole genome shotgun (WGS) entry which is preliminary data.</text>
</comment>
<dbReference type="OrthoDB" id="10265275at2759"/>
<dbReference type="InterPro" id="IPR000717">
    <property type="entry name" value="PCI_dom"/>
</dbReference>
<evidence type="ECO:0000313" key="6">
    <source>
        <dbReference type="Proteomes" id="UP000774326"/>
    </source>
</evidence>
<protein>
    <recommendedName>
        <fullName evidence="4">PCI domain-containing protein</fullName>
    </recommendedName>
</protein>
<name>A0A9P8Q6E6_WICPI</name>
<keyword evidence="2" id="KW-0736">Signalosome</keyword>
<feature type="compositionally biased region" description="Polar residues" evidence="3">
    <location>
        <begin position="199"/>
        <end position="210"/>
    </location>
</feature>
<reference evidence="5" key="2">
    <citation type="submission" date="2021-01" db="EMBL/GenBank/DDBJ databases">
        <authorList>
            <person name="Schikora-Tamarit M.A."/>
        </authorList>
    </citation>
    <scope>NUCLEOTIDE SEQUENCE</scope>
    <source>
        <strain evidence="5">CBS2887</strain>
    </source>
</reference>
<gene>
    <name evidence="5" type="ORF">WICPIJ_004052</name>
</gene>
<organism evidence="5 6">
    <name type="scientific">Wickerhamomyces pijperi</name>
    <name type="common">Yeast</name>
    <name type="synonym">Pichia pijperi</name>
    <dbReference type="NCBI Taxonomy" id="599730"/>
    <lineage>
        <taxon>Eukaryota</taxon>
        <taxon>Fungi</taxon>
        <taxon>Dikarya</taxon>
        <taxon>Ascomycota</taxon>
        <taxon>Saccharomycotina</taxon>
        <taxon>Saccharomycetes</taxon>
        <taxon>Phaffomycetales</taxon>
        <taxon>Wickerhamomycetaceae</taxon>
        <taxon>Wickerhamomyces</taxon>
    </lineage>
</organism>
<evidence type="ECO:0000259" key="4">
    <source>
        <dbReference type="PROSITE" id="PS50250"/>
    </source>
</evidence>
<dbReference type="Proteomes" id="UP000774326">
    <property type="component" value="Unassembled WGS sequence"/>
</dbReference>
<evidence type="ECO:0000256" key="3">
    <source>
        <dbReference type="SAM" id="MobiDB-lite"/>
    </source>
</evidence>
<dbReference type="PROSITE" id="PS50250">
    <property type="entry name" value="PCI"/>
    <property type="match status" value="1"/>
</dbReference>
<dbReference type="AlphaFoldDB" id="A0A9P8Q6E6"/>
<evidence type="ECO:0000313" key="5">
    <source>
        <dbReference type="EMBL" id="KAH3684973.1"/>
    </source>
</evidence>